<reference evidence="1" key="1">
    <citation type="journal article" date="2023" name="Insect Mol. Biol.">
        <title>Genome sequencing provides insights into the evolution of gene families encoding plant cell wall-degrading enzymes in longhorned beetles.</title>
        <authorList>
            <person name="Shin N.R."/>
            <person name="Okamura Y."/>
            <person name="Kirsch R."/>
            <person name="Pauchet Y."/>
        </authorList>
    </citation>
    <scope>NUCLEOTIDE SEQUENCE</scope>
    <source>
        <strain evidence="1">MMC_N1</strain>
    </source>
</reference>
<protein>
    <submittedName>
        <fullName evidence="1">Uncharacterized protein</fullName>
    </submittedName>
</protein>
<accession>A0ABQ9JVV9</accession>
<comment type="caution">
    <text evidence="1">The sequence shown here is derived from an EMBL/GenBank/DDBJ whole genome shotgun (WGS) entry which is preliminary data.</text>
</comment>
<evidence type="ECO:0000313" key="2">
    <source>
        <dbReference type="Proteomes" id="UP001162164"/>
    </source>
</evidence>
<organism evidence="1 2">
    <name type="scientific">Molorchus minor</name>
    <dbReference type="NCBI Taxonomy" id="1323400"/>
    <lineage>
        <taxon>Eukaryota</taxon>
        <taxon>Metazoa</taxon>
        <taxon>Ecdysozoa</taxon>
        <taxon>Arthropoda</taxon>
        <taxon>Hexapoda</taxon>
        <taxon>Insecta</taxon>
        <taxon>Pterygota</taxon>
        <taxon>Neoptera</taxon>
        <taxon>Endopterygota</taxon>
        <taxon>Coleoptera</taxon>
        <taxon>Polyphaga</taxon>
        <taxon>Cucujiformia</taxon>
        <taxon>Chrysomeloidea</taxon>
        <taxon>Cerambycidae</taxon>
        <taxon>Lamiinae</taxon>
        <taxon>Monochamini</taxon>
        <taxon>Molorchus</taxon>
    </lineage>
</organism>
<sequence>MSPLCLAQPIDWQRISQEHQGLIRNVIECLDAKQYLSNRSVEPSSILSVDDESIWFNLVIINLIRSYI</sequence>
<dbReference type="Proteomes" id="UP001162164">
    <property type="component" value="Unassembled WGS sequence"/>
</dbReference>
<evidence type="ECO:0000313" key="1">
    <source>
        <dbReference type="EMBL" id="KAJ8981410.1"/>
    </source>
</evidence>
<dbReference type="EMBL" id="JAPWTJ010000184">
    <property type="protein sequence ID" value="KAJ8981410.1"/>
    <property type="molecule type" value="Genomic_DNA"/>
</dbReference>
<keyword evidence="2" id="KW-1185">Reference proteome</keyword>
<gene>
    <name evidence="1" type="ORF">NQ317_010349</name>
</gene>
<proteinExistence type="predicted"/>
<name>A0ABQ9JVV9_9CUCU</name>